<evidence type="ECO:0008006" key="3">
    <source>
        <dbReference type="Google" id="ProtNLM"/>
    </source>
</evidence>
<keyword evidence="2" id="KW-1185">Reference proteome</keyword>
<dbReference type="EMBL" id="JBHSXQ010000005">
    <property type="protein sequence ID" value="MFC6906731.1"/>
    <property type="molecule type" value="Genomic_DNA"/>
</dbReference>
<gene>
    <name evidence="1" type="ORF">ACFQGH_16175</name>
</gene>
<dbReference type="Gene3D" id="3.40.91.30">
    <property type="match status" value="1"/>
</dbReference>
<comment type="caution">
    <text evidence="1">The sequence shown here is derived from an EMBL/GenBank/DDBJ whole genome shotgun (WGS) entry which is preliminary data.</text>
</comment>
<sequence length="301" mass="34405">MSDENLQTMLDQLEPFDKQATLIDARNRFGIETKTQGLNQKRRESLVAAGVYPSELLREALTKEQLKAIVDEYGLDAHNQKTDKMIEQTIAYFEQSQKYVDDGEADVDLYLKCFEDIADGNIQLIPPQIQSIVNADGPTARLEMLFEEATAEIFTEVFNLSGTSLLGQHANGIVADGEIEQDDKWLLWDNKRRRQQFKLGSNTQSKIKNYIDTKSQQHTVEWFLIIAPDFTETARTNANKLEMQVGGIDIRLVKAADFVRLAELWWEKYAAENRELPLSVFYGSDLLDLEIAEEALKREFS</sequence>
<evidence type="ECO:0000313" key="2">
    <source>
        <dbReference type="Proteomes" id="UP001596312"/>
    </source>
</evidence>
<organism evidence="1 2">
    <name type="scientific">Halalkalicoccus tibetensis</name>
    <dbReference type="NCBI Taxonomy" id="175632"/>
    <lineage>
        <taxon>Archaea</taxon>
        <taxon>Methanobacteriati</taxon>
        <taxon>Methanobacteriota</taxon>
        <taxon>Stenosarchaea group</taxon>
        <taxon>Halobacteria</taxon>
        <taxon>Halobacteriales</taxon>
        <taxon>Halococcaceae</taxon>
        <taxon>Halalkalicoccus</taxon>
    </lineage>
</organism>
<name>A0ABD5V7L0_9EURY</name>
<dbReference type="Proteomes" id="UP001596312">
    <property type="component" value="Unassembled WGS sequence"/>
</dbReference>
<protein>
    <recommendedName>
        <fullName evidence="3">Restriction endonuclease</fullName>
    </recommendedName>
</protein>
<evidence type="ECO:0000313" key="1">
    <source>
        <dbReference type="EMBL" id="MFC6906731.1"/>
    </source>
</evidence>
<dbReference type="AlphaFoldDB" id="A0ABD5V7L0"/>
<dbReference type="RefSeq" id="WP_340605312.1">
    <property type="nucleotide sequence ID" value="NZ_JBBMXV010000005.1"/>
</dbReference>
<accession>A0ABD5V7L0</accession>
<proteinExistence type="predicted"/>
<reference evidence="1 2" key="1">
    <citation type="journal article" date="2019" name="Int. J. Syst. Evol. Microbiol.">
        <title>The Global Catalogue of Microorganisms (GCM) 10K type strain sequencing project: providing services to taxonomists for standard genome sequencing and annotation.</title>
        <authorList>
            <consortium name="The Broad Institute Genomics Platform"/>
            <consortium name="The Broad Institute Genome Sequencing Center for Infectious Disease"/>
            <person name="Wu L."/>
            <person name="Ma J."/>
        </authorList>
    </citation>
    <scope>NUCLEOTIDE SEQUENCE [LARGE SCALE GENOMIC DNA]</scope>
    <source>
        <strain evidence="1 2">CGMCC 1.3240</strain>
    </source>
</reference>